<dbReference type="EMBL" id="CAKMMF010000008">
    <property type="protein sequence ID" value="CAH1202672.1"/>
    <property type="molecule type" value="Genomic_DNA"/>
</dbReference>
<dbReference type="Proteomes" id="UP000838686">
    <property type="component" value="Unassembled WGS sequence"/>
</dbReference>
<gene>
    <name evidence="1" type="ORF">PAECIP111893_01876</name>
</gene>
<evidence type="ECO:0000313" key="2">
    <source>
        <dbReference type="Proteomes" id="UP000838686"/>
    </source>
</evidence>
<proteinExistence type="predicted"/>
<dbReference type="RefSeq" id="WP_236340332.1">
    <property type="nucleotide sequence ID" value="NZ_CAKMMF010000008.1"/>
</dbReference>
<comment type="caution">
    <text evidence="1">The sequence shown here is derived from an EMBL/GenBank/DDBJ whole genome shotgun (WGS) entry which is preliminary data.</text>
</comment>
<protein>
    <submittedName>
        <fullName evidence="1">Uncharacterized protein</fullName>
    </submittedName>
</protein>
<accession>A0ABM9C5K3</accession>
<reference evidence="1" key="1">
    <citation type="submission" date="2022-01" db="EMBL/GenBank/DDBJ databases">
        <authorList>
            <person name="Criscuolo A."/>
        </authorList>
    </citation>
    <scope>NUCLEOTIDE SEQUENCE</scope>
    <source>
        <strain evidence="1">CIP111893</strain>
    </source>
</reference>
<evidence type="ECO:0000313" key="1">
    <source>
        <dbReference type="EMBL" id="CAH1202672.1"/>
    </source>
</evidence>
<sequence length="276" mass="32764">MMELKLTEQQLQEIVEWEDQDGKDRVRSHIEWILSQLERNQYVDEQGKTQEGDVRKSLEKWLDSRQLLQVVLKSEAMKVTCRKVTNDHQVTKAAYSWEQSNRWSGGEKWSKNMTLFLGLLNYVAERRQYIKANMKLHRTVILDNPFGKASSDHVLSPVFFIAEQLGFQIIALTAHAEGKFLQDYFPIVYSCRLRSTTDASKQLIESAQRVQHAYFRDHAPETLERIDSRMDQIDMFWERFFWRLAIRNLRILLPLQIRGARNKPHRQLAWYSFMVL</sequence>
<name>A0ABM9C5K3_9BACL</name>
<organism evidence="1 2">
    <name type="scientific">Paenibacillus plantiphilus</name>
    <dbReference type="NCBI Taxonomy" id="2905650"/>
    <lineage>
        <taxon>Bacteria</taxon>
        <taxon>Bacillati</taxon>
        <taxon>Bacillota</taxon>
        <taxon>Bacilli</taxon>
        <taxon>Bacillales</taxon>
        <taxon>Paenibacillaceae</taxon>
        <taxon>Paenibacillus</taxon>
    </lineage>
</organism>
<keyword evidence="2" id="KW-1185">Reference proteome</keyword>